<proteinExistence type="predicted"/>
<dbReference type="EMBL" id="JAHXZJ010000001">
    <property type="protein sequence ID" value="KAH0568975.1"/>
    <property type="molecule type" value="Genomic_DNA"/>
</dbReference>
<evidence type="ECO:0000313" key="1">
    <source>
        <dbReference type="EMBL" id="KAH0568975.1"/>
    </source>
</evidence>
<comment type="caution">
    <text evidence="1">The sequence shown here is derived from an EMBL/GenBank/DDBJ whole genome shotgun (WGS) entry which is preliminary data.</text>
</comment>
<reference evidence="1 2" key="1">
    <citation type="journal article" date="2021" name="J. Hered.">
        <title>A chromosome-level genome assembly of the parasitoid wasp, Cotesia glomerata (Hymenoptera: Braconidae).</title>
        <authorList>
            <person name="Pinto B.J."/>
            <person name="Weis J.J."/>
            <person name="Gamble T."/>
            <person name="Ode P.J."/>
            <person name="Paul R."/>
            <person name="Zaspel J.M."/>
        </authorList>
    </citation>
    <scope>NUCLEOTIDE SEQUENCE [LARGE SCALE GENOMIC DNA]</scope>
    <source>
        <strain evidence="1">CgM1</strain>
    </source>
</reference>
<keyword evidence="2" id="KW-1185">Reference proteome</keyword>
<sequence>MFQHPIQLKSVMKKLNYETRSDEEQVEVSCVTDKKRRGTKSRGETMRLWNFLIGFLKVAGWTQVSRFVIVVGSTKYVPDSWVTGATEEDVLEVDDKSKRYKGATSGGGGERTRLWYCAVTENAGFCSPSSI</sequence>
<name>A0AAV7J795_COTGL</name>
<dbReference type="Proteomes" id="UP000826195">
    <property type="component" value="Unassembled WGS sequence"/>
</dbReference>
<gene>
    <name evidence="1" type="ORF">KQX54_021674</name>
</gene>
<accession>A0AAV7J795</accession>
<organism evidence="1 2">
    <name type="scientific">Cotesia glomerata</name>
    <name type="common">Lepidopteran parasitic wasp</name>
    <name type="synonym">Apanteles glomeratus</name>
    <dbReference type="NCBI Taxonomy" id="32391"/>
    <lineage>
        <taxon>Eukaryota</taxon>
        <taxon>Metazoa</taxon>
        <taxon>Ecdysozoa</taxon>
        <taxon>Arthropoda</taxon>
        <taxon>Hexapoda</taxon>
        <taxon>Insecta</taxon>
        <taxon>Pterygota</taxon>
        <taxon>Neoptera</taxon>
        <taxon>Endopterygota</taxon>
        <taxon>Hymenoptera</taxon>
        <taxon>Apocrita</taxon>
        <taxon>Ichneumonoidea</taxon>
        <taxon>Braconidae</taxon>
        <taxon>Microgastrinae</taxon>
        <taxon>Cotesia</taxon>
    </lineage>
</organism>
<evidence type="ECO:0000313" key="2">
    <source>
        <dbReference type="Proteomes" id="UP000826195"/>
    </source>
</evidence>
<dbReference type="AlphaFoldDB" id="A0AAV7J795"/>
<protein>
    <submittedName>
        <fullName evidence="1">Uncharacterized protein</fullName>
    </submittedName>
</protein>